<protein>
    <submittedName>
        <fullName evidence="2">Uncharacterized protein</fullName>
    </submittedName>
</protein>
<reference evidence="2 3" key="1">
    <citation type="journal article" date="2023" name="J. Hered.">
        <title>Chromosome-level genome of the wood stork (Mycteria americana) provides insight into avian chromosome evolution.</title>
        <authorList>
            <person name="Flamio R. Jr."/>
            <person name="Ramstad K.M."/>
        </authorList>
    </citation>
    <scope>NUCLEOTIDE SEQUENCE [LARGE SCALE GENOMIC DNA]</scope>
    <source>
        <strain evidence="2">JAX WOST 10</strain>
    </source>
</reference>
<organism evidence="2 3">
    <name type="scientific">Mycteria americana</name>
    <name type="common">Wood stork</name>
    <dbReference type="NCBI Taxonomy" id="33587"/>
    <lineage>
        <taxon>Eukaryota</taxon>
        <taxon>Metazoa</taxon>
        <taxon>Chordata</taxon>
        <taxon>Craniata</taxon>
        <taxon>Vertebrata</taxon>
        <taxon>Euteleostomi</taxon>
        <taxon>Archelosauria</taxon>
        <taxon>Archosauria</taxon>
        <taxon>Dinosauria</taxon>
        <taxon>Saurischia</taxon>
        <taxon>Theropoda</taxon>
        <taxon>Coelurosauria</taxon>
        <taxon>Aves</taxon>
        <taxon>Neognathae</taxon>
        <taxon>Neoaves</taxon>
        <taxon>Aequornithes</taxon>
        <taxon>Ciconiiformes</taxon>
        <taxon>Ciconiidae</taxon>
        <taxon>Mycteria</taxon>
    </lineage>
</organism>
<evidence type="ECO:0000313" key="3">
    <source>
        <dbReference type="Proteomes" id="UP001333110"/>
    </source>
</evidence>
<feature type="region of interest" description="Disordered" evidence="1">
    <location>
        <begin position="18"/>
        <end position="40"/>
    </location>
</feature>
<evidence type="ECO:0000256" key="1">
    <source>
        <dbReference type="SAM" id="MobiDB-lite"/>
    </source>
</evidence>
<dbReference type="AlphaFoldDB" id="A0AAN7NT72"/>
<feature type="compositionally biased region" description="Low complexity" evidence="1">
    <location>
        <begin position="18"/>
        <end position="28"/>
    </location>
</feature>
<comment type="caution">
    <text evidence="2">The sequence shown here is derived from an EMBL/GenBank/DDBJ whole genome shotgun (WGS) entry which is preliminary data.</text>
</comment>
<dbReference type="EMBL" id="JAUNZN010000001">
    <property type="protein sequence ID" value="KAK4832993.1"/>
    <property type="molecule type" value="Genomic_DNA"/>
</dbReference>
<accession>A0AAN7NT72</accession>
<evidence type="ECO:0000313" key="2">
    <source>
        <dbReference type="EMBL" id="KAK4832993.1"/>
    </source>
</evidence>
<name>A0AAN7NT72_MYCAM</name>
<proteinExistence type="predicted"/>
<sequence>MPWGVSVGGGWNRLCLARGSPGLSSQRPPLQPPLPAPEHLHPIKEVGMERDKGKKENLEKYGPVSLTSVPKKLMEQILLEDMSKHMKCKKVIGNSPHRLTSSK</sequence>
<keyword evidence="3" id="KW-1185">Reference proteome</keyword>
<dbReference type="Proteomes" id="UP001333110">
    <property type="component" value="Unassembled WGS sequence"/>
</dbReference>
<gene>
    <name evidence="2" type="ORF">QYF61_027017</name>
</gene>